<dbReference type="Gene3D" id="3.40.50.720">
    <property type="entry name" value="NAD(P)-binding Rossmann-like Domain"/>
    <property type="match status" value="1"/>
</dbReference>
<proteinExistence type="inferred from homology"/>
<evidence type="ECO:0000256" key="2">
    <source>
        <dbReference type="ARBA" id="ARBA00023002"/>
    </source>
</evidence>
<dbReference type="EMBL" id="JACHIV010000001">
    <property type="protein sequence ID" value="MBB5069156.1"/>
    <property type="molecule type" value="Genomic_DNA"/>
</dbReference>
<dbReference type="CDD" id="cd05233">
    <property type="entry name" value="SDR_c"/>
    <property type="match status" value="1"/>
</dbReference>
<reference evidence="4 5" key="1">
    <citation type="submission" date="2020-08" db="EMBL/GenBank/DDBJ databases">
        <title>Sequencing the genomes of 1000 actinobacteria strains.</title>
        <authorList>
            <person name="Klenk H.-P."/>
        </authorList>
    </citation>
    <scope>NUCLEOTIDE SEQUENCE [LARGE SCALE GENOMIC DNA]</scope>
    <source>
        <strain evidence="4 5">DSM 45582</strain>
    </source>
</reference>
<comment type="caution">
    <text evidence="4">The sequence shown here is derived from an EMBL/GenBank/DDBJ whole genome shotgun (WGS) entry which is preliminary data.</text>
</comment>
<keyword evidence="5" id="KW-1185">Reference proteome</keyword>
<comment type="similarity">
    <text evidence="1 3">Belongs to the short-chain dehydrogenases/reductases (SDR) family.</text>
</comment>
<dbReference type="InterPro" id="IPR002347">
    <property type="entry name" value="SDR_fam"/>
</dbReference>
<evidence type="ECO:0000313" key="5">
    <source>
        <dbReference type="Proteomes" id="UP000580474"/>
    </source>
</evidence>
<dbReference type="AlphaFoldDB" id="A0A840NAA6"/>
<accession>A0A840NAA6</accession>
<evidence type="ECO:0008006" key="6">
    <source>
        <dbReference type="Google" id="ProtNLM"/>
    </source>
</evidence>
<dbReference type="Proteomes" id="UP000580474">
    <property type="component" value="Unassembled WGS sequence"/>
</dbReference>
<evidence type="ECO:0000256" key="3">
    <source>
        <dbReference type="RuleBase" id="RU000363"/>
    </source>
</evidence>
<keyword evidence="2" id="KW-0560">Oxidoreductase</keyword>
<dbReference type="PANTHER" id="PTHR44196">
    <property type="entry name" value="DEHYDROGENASE/REDUCTASE SDR FAMILY MEMBER 7B"/>
    <property type="match status" value="1"/>
</dbReference>
<dbReference type="InterPro" id="IPR036291">
    <property type="entry name" value="NAD(P)-bd_dom_sf"/>
</dbReference>
<evidence type="ECO:0000256" key="1">
    <source>
        <dbReference type="ARBA" id="ARBA00006484"/>
    </source>
</evidence>
<dbReference type="PRINTS" id="PR00081">
    <property type="entry name" value="GDHRDH"/>
</dbReference>
<dbReference type="GO" id="GO:0016491">
    <property type="term" value="F:oxidoreductase activity"/>
    <property type="evidence" value="ECO:0007669"/>
    <property type="project" value="UniProtKB-KW"/>
</dbReference>
<dbReference type="RefSeq" id="WP_184478879.1">
    <property type="nucleotide sequence ID" value="NZ_JACHIV010000001.1"/>
</dbReference>
<evidence type="ECO:0000313" key="4">
    <source>
        <dbReference type="EMBL" id="MBB5069156.1"/>
    </source>
</evidence>
<gene>
    <name evidence="4" type="ORF">BJ969_002244</name>
</gene>
<dbReference type="SUPFAM" id="SSF51735">
    <property type="entry name" value="NAD(P)-binding Rossmann-fold domains"/>
    <property type="match status" value="1"/>
</dbReference>
<dbReference type="PROSITE" id="PS00061">
    <property type="entry name" value="ADH_SHORT"/>
    <property type="match status" value="1"/>
</dbReference>
<dbReference type="PANTHER" id="PTHR44196:SF1">
    <property type="entry name" value="DEHYDROGENASE_REDUCTASE SDR FAMILY MEMBER 7B"/>
    <property type="match status" value="1"/>
</dbReference>
<dbReference type="Pfam" id="PF00106">
    <property type="entry name" value="adh_short"/>
    <property type="match status" value="1"/>
</dbReference>
<name>A0A840NAA6_9PSEU</name>
<sequence length="237" mass="24404">MTWRSALVTGGSSGIGAALALELGSMGCEPVLVGRDAGRLAAVARRSSGRALVADLTDPAGLDRVAAAAAETDLLINNAGLGCAAPLSAMPDGLVDELVALNLTAPLQLTRAALPGLARRGGQVGFVSSIAVVGVRQEAVYAATKAGLRAFAASVAHEGVPVTTVFPGVVDTRFFDRRGAYTRRRPRPVPPERVAHVLLRALAEGTAEVFVPSWLGLAARAQGALPATFHRLARRFG</sequence>
<dbReference type="PRINTS" id="PR00080">
    <property type="entry name" value="SDRFAMILY"/>
</dbReference>
<protein>
    <recommendedName>
        <fullName evidence="6">Short-subunit dehydrogenase</fullName>
    </recommendedName>
</protein>
<organism evidence="4 5">
    <name type="scientific">Saccharopolyspora gloriosae</name>
    <dbReference type="NCBI Taxonomy" id="455344"/>
    <lineage>
        <taxon>Bacteria</taxon>
        <taxon>Bacillati</taxon>
        <taxon>Actinomycetota</taxon>
        <taxon>Actinomycetes</taxon>
        <taxon>Pseudonocardiales</taxon>
        <taxon>Pseudonocardiaceae</taxon>
        <taxon>Saccharopolyspora</taxon>
    </lineage>
</organism>
<dbReference type="GO" id="GO:0016020">
    <property type="term" value="C:membrane"/>
    <property type="evidence" value="ECO:0007669"/>
    <property type="project" value="TreeGrafter"/>
</dbReference>
<dbReference type="InterPro" id="IPR020904">
    <property type="entry name" value="Sc_DH/Rdtase_CS"/>
</dbReference>